<evidence type="ECO:0000313" key="3">
    <source>
        <dbReference type="Proteomes" id="UP000694460"/>
    </source>
</evidence>
<protein>
    <submittedName>
        <fullName evidence="2">Uncharacterized protein</fullName>
    </submittedName>
</protein>
<evidence type="ECO:0000256" key="1">
    <source>
        <dbReference type="SAM" id="MobiDB-lite"/>
    </source>
</evidence>
<keyword evidence="3" id="KW-1185">Reference proteome</keyword>
<evidence type="ECO:0000313" key="2">
    <source>
        <dbReference type="EMBL" id="MBP2450957.1"/>
    </source>
</evidence>
<feature type="region of interest" description="Disordered" evidence="1">
    <location>
        <begin position="18"/>
        <end position="44"/>
    </location>
</feature>
<name>A0ABS4ZN78_9MYCO</name>
<organism evidence="2 3">
    <name type="scientific">Mycolicibacterium lutetiense</name>
    <dbReference type="NCBI Taxonomy" id="1641992"/>
    <lineage>
        <taxon>Bacteria</taxon>
        <taxon>Bacillati</taxon>
        <taxon>Actinomycetota</taxon>
        <taxon>Actinomycetes</taxon>
        <taxon>Mycobacteriales</taxon>
        <taxon>Mycobacteriaceae</taxon>
        <taxon>Mycolicibacterium</taxon>
    </lineage>
</organism>
<dbReference type="EMBL" id="JAGIOP010000001">
    <property type="protein sequence ID" value="MBP2450957.1"/>
    <property type="molecule type" value="Genomic_DNA"/>
</dbReference>
<proteinExistence type="predicted"/>
<dbReference type="Proteomes" id="UP000694460">
    <property type="component" value="Unassembled WGS sequence"/>
</dbReference>
<accession>A0ABS4ZN78</accession>
<reference evidence="2 3" key="1">
    <citation type="submission" date="2021-03" db="EMBL/GenBank/DDBJ databases">
        <title>Sequencing the genomes of 1000 actinobacteria strains.</title>
        <authorList>
            <person name="Klenk H.-P."/>
        </authorList>
    </citation>
    <scope>NUCLEOTIDE SEQUENCE [LARGE SCALE GENOMIC DNA]</scope>
    <source>
        <strain evidence="2 3">DSM 46713</strain>
    </source>
</reference>
<feature type="region of interest" description="Disordered" evidence="1">
    <location>
        <begin position="65"/>
        <end position="92"/>
    </location>
</feature>
<comment type="caution">
    <text evidence="2">The sequence shown here is derived from an EMBL/GenBank/DDBJ whole genome shotgun (WGS) entry which is preliminary data.</text>
</comment>
<feature type="compositionally biased region" description="Low complexity" evidence="1">
    <location>
        <begin position="65"/>
        <end position="78"/>
    </location>
</feature>
<gene>
    <name evidence="2" type="ORF">JOF57_000842</name>
</gene>
<sequence>MSDPLQFSIEGLGSASAGLSENADQAISATRTTGSKTGKPSSEGITDAATAVAAFGRAFQSRIQSHAQSAQAAAGSYSHTDDSASDAITRTV</sequence>